<comment type="caution">
    <text evidence="1">The sequence shown here is derived from an EMBL/GenBank/DDBJ whole genome shotgun (WGS) entry which is preliminary data.</text>
</comment>
<evidence type="ECO:0000313" key="2">
    <source>
        <dbReference type="Proteomes" id="UP000178254"/>
    </source>
</evidence>
<name>A0A1F6PFX6_9BACT</name>
<proteinExistence type="predicted"/>
<accession>A0A1F6PFX6</accession>
<dbReference type="Proteomes" id="UP000178254">
    <property type="component" value="Unassembled WGS sequence"/>
</dbReference>
<organism evidence="1 2">
    <name type="scientific">Candidatus Magasanikbacteria bacterium RIFOXYD2_FULL_41_14</name>
    <dbReference type="NCBI Taxonomy" id="1798709"/>
    <lineage>
        <taxon>Bacteria</taxon>
        <taxon>Candidatus Magasanikiibacteriota</taxon>
    </lineage>
</organism>
<protein>
    <submittedName>
        <fullName evidence="1">Uncharacterized protein</fullName>
    </submittedName>
</protein>
<evidence type="ECO:0000313" key="1">
    <source>
        <dbReference type="EMBL" id="OGH95075.1"/>
    </source>
</evidence>
<sequence length="411" mass="44817">MALEPSVLIKKSDGTFERVLLSELAKRPKKVAPVLVVKKSDEIVIEKVEAPVVASESVVKKEINIDLPKTPIVNKEPVKNIVLPTALPKAKIVLPKPFVEKIQPVASKSVAFDTKSLLDDSDLSIISPSGLTPTSSRRENQVEVVLKKLSFSVPPNFANRLRSVILLRLKDVRGESDTRVTALRSIKDGGLGLTESQATELEKICSNVDNFKKTSVVVDTNKKMLPAREGEVLPAVSINWDEELPAISAPNNSFIHPAVKITEVAQVKASTPEKVFVDKVVPVAPAQQFEISRGLSASRPSMADVVSETPTLGPLGEIKSFTLEDFRRLAPDPTQAAKRLAQKFINLKEESIILFWQASSAWRSSALYLSYVSALSKELLGAHLPVPAGMSMVLKPEETTAIINMEKELGL</sequence>
<reference evidence="1 2" key="1">
    <citation type="journal article" date="2016" name="Nat. Commun.">
        <title>Thousands of microbial genomes shed light on interconnected biogeochemical processes in an aquifer system.</title>
        <authorList>
            <person name="Anantharaman K."/>
            <person name="Brown C.T."/>
            <person name="Hug L.A."/>
            <person name="Sharon I."/>
            <person name="Castelle C.J."/>
            <person name="Probst A.J."/>
            <person name="Thomas B.C."/>
            <person name="Singh A."/>
            <person name="Wilkins M.J."/>
            <person name="Karaoz U."/>
            <person name="Brodie E.L."/>
            <person name="Williams K.H."/>
            <person name="Hubbard S.S."/>
            <person name="Banfield J.F."/>
        </authorList>
    </citation>
    <scope>NUCLEOTIDE SEQUENCE [LARGE SCALE GENOMIC DNA]</scope>
</reference>
<dbReference type="STRING" id="1798709.A2538_04010"/>
<dbReference type="AlphaFoldDB" id="A0A1F6PFX6"/>
<dbReference type="EMBL" id="MFRE01000004">
    <property type="protein sequence ID" value="OGH95075.1"/>
    <property type="molecule type" value="Genomic_DNA"/>
</dbReference>
<gene>
    <name evidence="1" type="ORF">A2538_04010</name>
</gene>